<evidence type="ECO:0000256" key="12">
    <source>
        <dbReference type="PIRNR" id="PIRNR002356"/>
    </source>
</evidence>
<dbReference type="Gene3D" id="2.10.250.10">
    <property type="entry name" value="Calreticulin/calnexin, P domain"/>
    <property type="match status" value="1"/>
</dbReference>
<dbReference type="EMBL" id="BDRX01000151">
    <property type="protein sequence ID" value="GBF99256.1"/>
    <property type="molecule type" value="Genomic_DNA"/>
</dbReference>
<keyword evidence="10 12" id="KW-0143">Chaperone</keyword>
<feature type="compositionally biased region" description="Acidic residues" evidence="16">
    <location>
        <begin position="383"/>
        <end position="400"/>
    </location>
</feature>
<comment type="caution">
    <text evidence="17">The sequence shown here is derived from an EMBL/GenBank/DDBJ whole genome shotgun (WGS) entry which is preliminary data.</text>
</comment>
<proteinExistence type="inferred from homology"/>
<evidence type="ECO:0000256" key="15">
    <source>
        <dbReference type="RuleBase" id="RU362126"/>
    </source>
</evidence>
<dbReference type="FunFam" id="2.60.120.200:FF:000018">
    <property type="entry name" value="Calreticulin 1b"/>
    <property type="match status" value="1"/>
</dbReference>
<feature type="compositionally biased region" description="Acidic residues" evidence="16">
    <location>
        <begin position="414"/>
        <end position="426"/>
    </location>
</feature>
<gene>
    <name evidence="17" type="ORF">Rsub_11781</name>
</gene>
<name>A0A2V0PHL9_9CHLO</name>
<keyword evidence="14" id="KW-1015">Disulfide bond</keyword>
<dbReference type="SUPFAM" id="SSF49899">
    <property type="entry name" value="Concanavalin A-like lectins/glucanases"/>
    <property type="match status" value="1"/>
</dbReference>
<dbReference type="GO" id="GO:0005788">
    <property type="term" value="C:endoplasmic reticulum lumen"/>
    <property type="evidence" value="ECO:0007669"/>
    <property type="project" value="UniProtKB-SubCell"/>
</dbReference>
<dbReference type="InterPro" id="IPR001580">
    <property type="entry name" value="Calret/calnex"/>
</dbReference>
<feature type="region of interest" description="Disordered" evidence="16">
    <location>
        <begin position="208"/>
        <end position="286"/>
    </location>
</feature>
<dbReference type="InterPro" id="IPR009033">
    <property type="entry name" value="Calreticulin/calnexin_P_dom_sf"/>
</dbReference>
<dbReference type="GO" id="GO:0005789">
    <property type="term" value="C:endoplasmic reticulum membrane"/>
    <property type="evidence" value="ECO:0007669"/>
    <property type="project" value="TreeGrafter"/>
</dbReference>
<keyword evidence="18" id="KW-1185">Reference proteome</keyword>
<evidence type="ECO:0000256" key="6">
    <source>
        <dbReference type="ARBA" id="ARBA00022737"/>
    </source>
</evidence>
<keyword evidence="6" id="KW-0677">Repeat</keyword>
<feature type="region of interest" description="Disordered" evidence="16">
    <location>
        <begin position="353"/>
        <end position="426"/>
    </location>
</feature>
<organism evidence="17 18">
    <name type="scientific">Raphidocelis subcapitata</name>
    <dbReference type="NCBI Taxonomy" id="307507"/>
    <lineage>
        <taxon>Eukaryota</taxon>
        <taxon>Viridiplantae</taxon>
        <taxon>Chlorophyta</taxon>
        <taxon>core chlorophytes</taxon>
        <taxon>Chlorophyceae</taxon>
        <taxon>CS clade</taxon>
        <taxon>Sphaeropleales</taxon>
        <taxon>Selenastraceae</taxon>
        <taxon>Raphidocelis</taxon>
    </lineage>
</organism>
<dbReference type="GO" id="GO:0051082">
    <property type="term" value="F:unfolded protein binding"/>
    <property type="evidence" value="ECO:0007669"/>
    <property type="project" value="InterPro"/>
</dbReference>
<evidence type="ECO:0000256" key="16">
    <source>
        <dbReference type="SAM" id="MobiDB-lite"/>
    </source>
</evidence>
<feature type="binding site" evidence="13">
    <location>
        <position position="115"/>
    </location>
    <ligand>
        <name>an alpha-D-glucoside</name>
        <dbReference type="ChEBI" id="CHEBI:22390"/>
    </ligand>
</feature>
<accession>A0A2V0PHL9</accession>
<comment type="function">
    <text evidence="11">Molecular calcium-binding chaperone promoting folding, oligomeric assembly and quality control in the ER via the calreticulin/calnexin cycle. This lectin may interact transiently with almost all of the monoglucosylated glycoproteins that are synthesized in the ER.</text>
</comment>
<evidence type="ECO:0000256" key="8">
    <source>
        <dbReference type="ARBA" id="ARBA00022833"/>
    </source>
</evidence>
<feature type="compositionally biased region" description="Acidic residues" evidence="16">
    <location>
        <begin position="261"/>
        <end position="270"/>
    </location>
</feature>
<evidence type="ECO:0000313" key="17">
    <source>
        <dbReference type="EMBL" id="GBF99256.1"/>
    </source>
</evidence>
<dbReference type="InterPro" id="IPR013320">
    <property type="entry name" value="ConA-like_dom_sf"/>
</dbReference>
<protein>
    <recommendedName>
        <fullName evidence="12">Calreticulin</fullName>
    </recommendedName>
</protein>
<dbReference type="Proteomes" id="UP000247498">
    <property type="component" value="Unassembled WGS sequence"/>
</dbReference>
<evidence type="ECO:0000256" key="10">
    <source>
        <dbReference type="ARBA" id="ARBA00023186"/>
    </source>
</evidence>
<feature type="compositionally biased region" description="Basic and acidic residues" evidence="16">
    <location>
        <begin position="353"/>
        <end position="382"/>
    </location>
</feature>
<dbReference type="FunCoup" id="A0A2V0PHL9">
    <property type="interactions" value="1816"/>
</dbReference>
<dbReference type="PRINTS" id="PR00626">
    <property type="entry name" value="CALRETICULIN"/>
</dbReference>
<evidence type="ECO:0000313" key="18">
    <source>
        <dbReference type="Proteomes" id="UP000247498"/>
    </source>
</evidence>
<dbReference type="GO" id="GO:0036503">
    <property type="term" value="P:ERAD pathway"/>
    <property type="evidence" value="ECO:0007669"/>
    <property type="project" value="TreeGrafter"/>
</dbReference>
<evidence type="ECO:0000256" key="7">
    <source>
        <dbReference type="ARBA" id="ARBA00022824"/>
    </source>
</evidence>
<dbReference type="InParanoid" id="A0A2V0PHL9"/>
<dbReference type="Pfam" id="PF00262">
    <property type="entry name" value="Calreticulin"/>
    <property type="match status" value="2"/>
</dbReference>
<evidence type="ECO:0000256" key="11">
    <source>
        <dbReference type="ARBA" id="ARBA00037091"/>
    </source>
</evidence>
<dbReference type="PROSITE" id="PS00803">
    <property type="entry name" value="CALRETICULIN_1"/>
    <property type="match status" value="1"/>
</dbReference>
<feature type="compositionally biased region" description="Basic and acidic residues" evidence="16">
    <location>
        <begin position="215"/>
        <end position="243"/>
    </location>
</feature>
<dbReference type="OrthoDB" id="1938156at2759"/>
<evidence type="ECO:0000256" key="4">
    <source>
        <dbReference type="ARBA" id="ARBA00022729"/>
    </source>
</evidence>
<dbReference type="GO" id="GO:0005509">
    <property type="term" value="F:calcium ion binding"/>
    <property type="evidence" value="ECO:0007669"/>
    <property type="project" value="InterPro"/>
</dbReference>
<evidence type="ECO:0000256" key="1">
    <source>
        <dbReference type="ARBA" id="ARBA00004319"/>
    </source>
</evidence>
<keyword evidence="9" id="KW-0106">Calcium</keyword>
<evidence type="ECO:0000256" key="13">
    <source>
        <dbReference type="PIRSR" id="PIRSR002356-1"/>
    </source>
</evidence>
<dbReference type="PANTHER" id="PTHR11073">
    <property type="entry name" value="CALRETICULIN AND CALNEXIN"/>
    <property type="match status" value="1"/>
</dbReference>
<keyword evidence="4 15" id="KW-0732">Signal</keyword>
<feature type="disulfide bond" evidence="14">
    <location>
        <begin position="111"/>
        <end position="145"/>
    </location>
</feature>
<feature type="binding site" evidence="13">
    <location>
        <position position="117"/>
    </location>
    <ligand>
        <name>an alpha-D-glucoside</name>
        <dbReference type="ChEBI" id="CHEBI:22390"/>
    </ligand>
</feature>
<dbReference type="InterPro" id="IPR009169">
    <property type="entry name" value="Calreticulin"/>
</dbReference>
<comment type="subcellular location">
    <subcellularLocation>
        <location evidence="1 12">Endoplasmic reticulum lumen</location>
    </subcellularLocation>
</comment>
<dbReference type="STRING" id="307507.A0A2V0PHL9"/>
<dbReference type="PIRSF" id="PIRSF002356">
    <property type="entry name" value="Calreticulin"/>
    <property type="match status" value="1"/>
</dbReference>
<feature type="binding site" evidence="13">
    <location>
        <position position="136"/>
    </location>
    <ligand>
        <name>an alpha-D-glucoside</name>
        <dbReference type="ChEBI" id="CHEBI:22390"/>
    </ligand>
</feature>
<evidence type="ECO:0000256" key="14">
    <source>
        <dbReference type="PIRSR" id="PIRSR002356-3"/>
    </source>
</evidence>
<evidence type="ECO:0000256" key="9">
    <source>
        <dbReference type="ARBA" id="ARBA00022837"/>
    </source>
</evidence>
<dbReference type="AlphaFoldDB" id="A0A2V0PHL9"/>
<dbReference type="InterPro" id="IPR018124">
    <property type="entry name" value="Calret/calnex_CS"/>
</dbReference>
<dbReference type="FunFam" id="2.10.250.10:FF:000002">
    <property type="entry name" value="Calreticulin"/>
    <property type="match status" value="1"/>
</dbReference>
<keyword evidence="5" id="KW-0430">Lectin</keyword>
<evidence type="ECO:0000256" key="5">
    <source>
        <dbReference type="ARBA" id="ARBA00022734"/>
    </source>
</evidence>
<keyword evidence="3" id="KW-0479">Metal-binding</keyword>
<reference evidence="17 18" key="1">
    <citation type="journal article" date="2018" name="Sci. Rep.">
        <title>Raphidocelis subcapitata (=Pseudokirchneriella subcapitata) provides an insight into genome evolution and environmental adaptations in the Sphaeropleales.</title>
        <authorList>
            <person name="Suzuki S."/>
            <person name="Yamaguchi H."/>
            <person name="Nakajima N."/>
            <person name="Kawachi M."/>
        </authorList>
    </citation>
    <scope>NUCLEOTIDE SEQUENCE [LARGE SCALE GENOMIC DNA]</scope>
    <source>
        <strain evidence="17 18">NIES-35</strain>
    </source>
</reference>
<evidence type="ECO:0000256" key="3">
    <source>
        <dbReference type="ARBA" id="ARBA00022723"/>
    </source>
</evidence>
<dbReference type="GO" id="GO:0030246">
    <property type="term" value="F:carbohydrate binding"/>
    <property type="evidence" value="ECO:0007669"/>
    <property type="project" value="UniProtKB-KW"/>
</dbReference>
<feature type="binding site" evidence="13">
    <location>
        <position position="143"/>
    </location>
    <ligand>
        <name>an alpha-D-glucoside</name>
        <dbReference type="ChEBI" id="CHEBI:22390"/>
    </ligand>
</feature>
<dbReference type="GO" id="GO:0006457">
    <property type="term" value="P:protein folding"/>
    <property type="evidence" value="ECO:0007669"/>
    <property type="project" value="InterPro"/>
</dbReference>
<dbReference type="PROSITE" id="PS00804">
    <property type="entry name" value="CALRETICULIN_2"/>
    <property type="match status" value="1"/>
</dbReference>
<keyword evidence="8" id="KW-0862">Zinc</keyword>
<dbReference type="Gene3D" id="2.60.120.200">
    <property type="match status" value="1"/>
</dbReference>
<dbReference type="SUPFAM" id="SSF63887">
    <property type="entry name" value="P-domain of calnexin/calreticulin"/>
    <property type="match status" value="1"/>
</dbReference>
<sequence>MARGSGTGLALLGLLCLAAAAQAEVYLEERFDAGWDKRWHKSSWKAKEGSAGEFKLTAGKWYGDEEADKGIQTGPDSKFFSIWSELKKPFTNDKKDLVLQFSVKHEQDIDCGGGYIKLIPASSKDKMKDFGGDTPYSIMFGPDICGFGTRKTHVILPYKGKNHLIKKDIKAENDQLTHVYTLRIMPNNTYQVLIDLEQVAEGSLEDDWDMLPPRKIKDPKATKPEDWDEREKIPDPEDKKPAGWDDIPATLPDPDAKKPEDWDDEDDGEWEPPTVPNPEYKGEWKQKTIDNPAYKGKWVAPDIDNPEFKPDEKLHVIKDSKYVGFELWQVKAGSIFDNIIVTDDLAAAKKLAEETWKKNKDGEKAMFEKAKKEEDEKKKTEAKEEDDDEYDEDDDDDDEDDKKKGKKAAPSEKLDDDEDEDEKDEL</sequence>
<comment type="similarity">
    <text evidence="2 12 15">Belongs to the calreticulin family.</text>
</comment>
<feature type="signal peptide" evidence="15">
    <location>
        <begin position="1"/>
        <end position="23"/>
    </location>
</feature>
<feature type="binding site" evidence="13">
    <location>
        <position position="326"/>
    </location>
    <ligand>
        <name>an alpha-D-glucoside</name>
        <dbReference type="ChEBI" id="CHEBI:22390"/>
    </ligand>
</feature>
<feature type="chain" id="PRO_5015797415" description="Calreticulin" evidence="15">
    <location>
        <begin position="24"/>
        <end position="426"/>
    </location>
</feature>
<evidence type="ECO:0000256" key="2">
    <source>
        <dbReference type="ARBA" id="ARBA00010983"/>
    </source>
</evidence>
<dbReference type="PANTHER" id="PTHR11073:SF2">
    <property type="entry name" value="CALRETICULIN"/>
    <property type="match status" value="1"/>
</dbReference>
<keyword evidence="7 12" id="KW-0256">Endoplasmic reticulum</keyword>